<evidence type="ECO:0000256" key="2">
    <source>
        <dbReference type="PROSITE-ProRule" id="PRU00335"/>
    </source>
</evidence>
<dbReference type="PANTHER" id="PTHR43479">
    <property type="entry name" value="ACREF/ENVCD OPERON REPRESSOR-RELATED"/>
    <property type="match status" value="1"/>
</dbReference>
<organism evidence="4 5">
    <name type="scientific">Paenibacillus planticolens</name>
    <dbReference type="NCBI Taxonomy" id="2654976"/>
    <lineage>
        <taxon>Bacteria</taxon>
        <taxon>Bacillati</taxon>
        <taxon>Bacillota</taxon>
        <taxon>Bacilli</taxon>
        <taxon>Bacillales</taxon>
        <taxon>Paenibacillaceae</taxon>
        <taxon>Paenibacillus</taxon>
    </lineage>
</organism>
<dbReference type="Pfam" id="PF14278">
    <property type="entry name" value="TetR_C_8"/>
    <property type="match status" value="1"/>
</dbReference>
<protein>
    <submittedName>
        <fullName evidence="4">TetR family transcriptional regulator</fullName>
    </submittedName>
</protein>
<dbReference type="EMBL" id="WHNZ01000064">
    <property type="protein sequence ID" value="NOV03665.1"/>
    <property type="molecule type" value="Genomic_DNA"/>
</dbReference>
<name>A0ABX1ZX69_9BACL</name>
<dbReference type="InterPro" id="IPR001647">
    <property type="entry name" value="HTH_TetR"/>
</dbReference>
<dbReference type="RefSeq" id="WP_171686476.1">
    <property type="nucleotide sequence ID" value="NZ_WHNZ01000064.1"/>
</dbReference>
<comment type="caution">
    <text evidence="4">The sequence shown here is derived from an EMBL/GenBank/DDBJ whole genome shotgun (WGS) entry which is preliminary data.</text>
</comment>
<gene>
    <name evidence="4" type="ORF">GC097_27025</name>
</gene>
<dbReference type="InterPro" id="IPR039532">
    <property type="entry name" value="TetR_C_Firmicutes"/>
</dbReference>
<dbReference type="Proteomes" id="UP000618579">
    <property type="component" value="Unassembled WGS sequence"/>
</dbReference>
<dbReference type="SUPFAM" id="SSF46689">
    <property type="entry name" value="Homeodomain-like"/>
    <property type="match status" value="1"/>
</dbReference>
<accession>A0ABX1ZX69</accession>
<dbReference type="InterPro" id="IPR009057">
    <property type="entry name" value="Homeodomain-like_sf"/>
</dbReference>
<dbReference type="Pfam" id="PF00440">
    <property type="entry name" value="TetR_N"/>
    <property type="match status" value="1"/>
</dbReference>
<dbReference type="PROSITE" id="PS50977">
    <property type="entry name" value="HTH_TETR_2"/>
    <property type="match status" value="1"/>
</dbReference>
<dbReference type="PANTHER" id="PTHR43479:SF7">
    <property type="entry name" value="TETR-FAMILY TRANSCRIPTIONAL REGULATOR"/>
    <property type="match status" value="1"/>
</dbReference>
<feature type="domain" description="HTH tetR-type" evidence="3">
    <location>
        <begin position="13"/>
        <end position="73"/>
    </location>
</feature>
<keyword evidence="5" id="KW-1185">Reference proteome</keyword>
<sequence>MSESSHKTDRRILRSKHALKNALLTLMSKKPFTSISITEIVEEANYNRGTFYSNYESKEDLLDDILTELIQKLLLAFRAPYEKNEVFRIHELPANSVMIFEHMFEHSSTYTVLMKSDVLPNLREKMFTALKKITQEELIHADNQIDQELLSIYSIHALLGLVLYWVESGFKHTPAYMQEQLIKIINWRPTVVHTVLHHKNKQ</sequence>
<dbReference type="Gene3D" id="1.10.357.10">
    <property type="entry name" value="Tetracycline Repressor, domain 2"/>
    <property type="match status" value="1"/>
</dbReference>
<evidence type="ECO:0000259" key="3">
    <source>
        <dbReference type="PROSITE" id="PS50977"/>
    </source>
</evidence>
<evidence type="ECO:0000313" key="4">
    <source>
        <dbReference type="EMBL" id="NOV03665.1"/>
    </source>
</evidence>
<keyword evidence="1 2" id="KW-0238">DNA-binding</keyword>
<evidence type="ECO:0000313" key="5">
    <source>
        <dbReference type="Proteomes" id="UP000618579"/>
    </source>
</evidence>
<dbReference type="InterPro" id="IPR050624">
    <property type="entry name" value="HTH-type_Tx_Regulator"/>
</dbReference>
<feature type="DNA-binding region" description="H-T-H motif" evidence="2">
    <location>
        <begin position="36"/>
        <end position="55"/>
    </location>
</feature>
<evidence type="ECO:0000256" key="1">
    <source>
        <dbReference type="ARBA" id="ARBA00023125"/>
    </source>
</evidence>
<reference evidence="4 5" key="1">
    <citation type="submission" date="2019-10" db="EMBL/GenBank/DDBJ databases">
        <title>Description of Paenibacillus pedi sp. nov.</title>
        <authorList>
            <person name="Carlier A."/>
            <person name="Qi S."/>
        </authorList>
    </citation>
    <scope>NUCLEOTIDE SEQUENCE [LARGE SCALE GENOMIC DNA]</scope>
    <source>
        <strain evidence="4 5">LMG 31457</strain>
    </source>
</reference>
<proteinExistence type="predicted"/>